<dbReference type="GO" id="GO:0006220">
    <property type="term" value="P:pyrimidine nucleotide metabolic process"/>
    <property type="evidence" value="ECO:0007669"/>
    <property type="project" value="UniProtKB-UniRule"/>
</dbReference>
<evidence type="ECO:0000256" key="3">
    <source>
        <dbReference type="ARBA" id="ARBA00022741"/>
    </source>
</evidence>
<dbReference type="EMBL" id="MOXJ01000016">
    <property type="protein sequence ID" value="PDO10320.1"/>
    <property type="molecule type" value="Genomic_DNA"/>
</dbReference>
<dbReference type="InterPro" id="IPR027417">
    <property type="entry name" value="P-loop_NTPase"/>
</dbReference>
<feature type="domain" description="Cytidylate kinase" evidence="9">
    <location>
        <begin position="6"/>
        <end position="220"/>
    </location>
</feature>
<dbReference type="EC" id="2.7.4.25" evidence="8"/>
<feature type="binding site" evidence="8">
    <location>
        <begin position="10"/>
        <end position="18"/>
    </location>
    <ligand>
        <name>ATP</name>
        <dbReference type="ChEBI" id="CHEBI:30616"/>
    </ligand>
</feature>
<protein>
    <recommendedName>
        <fullName evidence="8">Cytidylate kinase</fullName>
        <shortName evidence="8">CK</shortName>
        <ecNumber evidence="8">2.7.4.25</ecNumber>
    </recommendedName>
    <alternativeName>
        <fullName evidence="8">Cytidine monophosphate kinase</fullName>
        <shortName evidence="8">CMP kinase</shortName>
    </alternativeName>
</protein>
<proteinExistence type="inferred from homology"/>
<evidence type="ECO:0000256" key="1">
    <source>
        <dbReference type="ARBA" id="ARBA00009427"/>
    </source>
</evidence>
<dbReference type="PANTHER" id="PTHR21299:SF2">
    <property type="entry name" value="CYTIDYLATE KINASE"/>
    <property type="match status" value="1"/>
</dbReference>
<evidence type="ECO:0000313" key="10">
    <source>
        <dbReference type="EMBL" id="PDO10320.1"/>
    </source>
</evidence>
<sequence>MKKINVAIDGPAGAGKSTVARMVAETLGFLYVDTGAMYRAIAWKSLKERLDPDDAEAVSALVRRLCLQVEPAEGGGLRVLVDGEDVGDRLRLPEVTERVSRIARHPDVRSLLVFLQRELARAGGVVMDGRDIGTVVLPNAEVKVFLTASPRARAERRFREWKRLVPGATLEQIEEEIRQRDRLDSERELSPLMPAPDAVVLDSTHLDAKQVAERILELCRERM</sequence>
<comment type="catalytic activity">
    <reaction evidence="7 8">
        <text>CMP + ATP = CDP + ADP</text>
        <dbReference type="Rhea" id="RHEA:11600"/>
        <dbReference type="ChEBI" id="CHEBI:30616"/>
        <dbReference type="ChEBI" id="CHEBI:58069"/>
        <dbReference type="ChEBI" id="CHEBI:60377"/>
        <dbReference type="ChEBI" id="CHEBI:456216"/>
        <dbReference type="EC" id="2.7.4.25"/>
    </reaction>
</comment>
<dbReference type="HAMAP" id="MF_00238">
    <property type="entry name" value="Cytidyl_kinase_type1"/>
    <property type="match status" value="1"/>
</dbReference>
<dbReference type="InterPro" id="IPR011994">
    <property type="entry name" value="Cytidylate_kinase_dom"/>
</dbReference>
<evidence type="ECO:0000259" key="9">
    <source>
        <dbReference type="Pfam" id="PF02224"/>
    </source>
</evidence>
<dbReference type="GO" id="GO:0005829">
    <property type="term" value="C:cytosol"/>
    <property type="evidence" value="ECO:0007669"/>
    <property type="project" value="TreeGrafter"/>
</dbReference>
<keyword evidence="8" id="KW-0963">Cytoplasm</keyword>
<dbReference type="Gene3D" id="3.40.50.300">
    <property type="entry name" value="P-loop containing nucleotide triphosphate hydrolases"/>
    <property type="match status" value="1"/>
</dbReference>
<keyword evidence="2 8" id="KW-0808">Transferase</keyword>
<evidence type="ECO:0000256" key="7">
    <source>
        <dbReference type="ARBA" id="ARBA00048478"/>
    </source>
</evidence>
<dbReference type="Pfam" id="PF02224">
    <property type="entry name" value="Cytidylate_kin"/>
    <property type="match status" value="1"/>
</dbReference>
<dbReference type="AlphaFoldDB" id="A0A2A6DZK3"/>
<keyword evidence="4 8" id="KW-0418">Kinase</keyword>
<dbReference type="PANTHER" id="PTHR21299">
    <property type="entry name" value="CYTIDYLATE KINASE/PANTOATE-BETA-ALANINE LIGASE"/>
    <property type="match status" value="1"/>
</dbReference>
<dbReference type="GO" id="GO:0015949">
    <property type="term" value="P:nucleobase-containing small molecule interconversion"/>
    <property type="evidence" value="ECO:0007669"/>
    <property type="project" value="TreeGrafter"/>
</dbReference>
<name>A0A2A6DZK3_9BACL</name>
<evidence type="ECO:0000256" key="2">
    <source>
        <dbReference type="ARBA" id="ARBA00022679"/>
    </source>
</evidence>
<dbReference type="InterPro" id="IPR003136">
    <property type="entry name" value="Cytidylate_kin"/>
</dbReference>
<dbReference type="GO" id="GO:0005524">
    <property type="term" value="F:ATP binding"/>
    <property type="evidence" value="ECO:0007669"/>
    <property type="project" value="UniProtKB-UniRule"/>
</dbReference>
<evidence type="ECO:0000256" key="4">
    <source>
        <dbReference type="ARBA" id="ARBA00022777"/>
    </source>
</evidence>
<dbReference type="GO" id="GO:0036430">
    <property type="term" value="F:CMP kinase activity"/>
    <property type="evidence" value="ECO:0007669"/>
    <property type="project" value="RHEA"/>
</dbReference>
<evidence type="ECO:0000313" key="11">
    <source>
        <dbReference type="Proteomes" id="UP000243688"/>
    </source>
</evidence>
<comment type="catalytic activity">
    <reaction evidence="6 8">
        <text>dCMP + ATP = dCDP + ADP</text>
        <dbReference type="Rhea" id="RHEA:25094"/>
        <dbReference type="ChEBI" id="CHEBI:30616"/>
        <dbReference type="ChEBI" id="CHEBI:57566"/>
        <dbReference type="ChEBI" id="CHEBI:58593"/>
        <dbReference type="ChEBI" id="CHEBI:456216"/>
        <dbReference type="EC" id="2.7.4.25"/>
    </reaction>
</comment>
<dbReference type="GO" id="GO:0036431">
    <property type="term" value="F:dCMP kinase activity"/>
    <property type="evidence" value="ECO:0007669"/>
    <property type="project" value="InterPro"/>
</dbReference>
<comment type="caution">
    <text evidence="10">The sequence shown here is derived from an EMBL/GenBank/DDBJ whole genome shotgun (WGS) entry which is preliminary data.</text>
</comment>
<dbReference type="NCBIfam" id="TIGR00017">
    <property type="entry name" value="cmk"/>
    <property type="match status" value="1"/>
</dbReference>
<dbReference type="CDD" id="cd02020">
    <property type="entry name" value="CMPK"/>
    <property type="match status" value="1"/>
</dbReference>
<dbReference type="SUPFAM" id="SSF52540">
    <property type="entry name" value="P-loop containing nucleoside triphosphate hydrolases"/>
    <property type="match status" value="1"/>
</dbReference>
<evidence type="ECO:0000256" key="5">
    <source>
        <dbReference type="ARBA" id="ARBA00022840"/>
    </source>
</evidence>
<keyword evidence="5 8" id="KW-0067">ATP-binding</keyword>
<accession>A0A2A6DZK3</accession>
<dbReference type="Proteomes" id="UP000243688">
    <property type="component" value="Unassembled WGS sequence"/>
</dbReference>
<evidence type="ECO:0000256" key="8">
    <source>
        <dbReference type="HAMAP-Rule" id="MF_00238"/>
    </source>
</evidence>
<evidence type="ECO:0000256" key="6">
    <source>
        <dbReference type="ARBA" id="ARBA00047615"/>
    </source>
</evidence>
<reference evidence="10 11" key="1">
    <citation type="submission" date="2016-12" db="EMBL/GenBank/DDBJ databases">
        <title>Candidatus Reconcilibacillus cellulovorans genome.</title>
        <authorList>
            <person name="Kolinko S."/>
            <person name="Wu Y.-W."/>
            <person name="Tachea F."/>
            <person name="Denzel E."/>
            <person name="Hiras J."/>
            <person name="Baecker N."/>
            <person name="Chan L.J."/>
            <person name="Eichorst S.A."/>
            <person name="Frey D."/>
            <person name="Adams P.D."/>
            <person name="Pray T."/>
            <person name="Tanjore D."/>
            <person name="Petzold C.J."/>
            <person name="Gladden J.M."/>
            <person name="Simmons B.A."/>
            <person name="Singer S.W."/>
        </authorList>
    </citation>
    <scope>NUCLEOTIDE SEQUENCE [LARGE SCALE GENOMIC DNA]</scope>
    <source>
        <strain evidence="10">JTherm</strain>
    </source>
</reference>
<keyword evidence="3 8" id="KW-0547">Nucleotide-binding</keyword>
<comment type="subcellular location">
    <subcellularLocation>
        <location evidence="8">Cytoplasm</location>
    </subcellularLocation>
</comment>
<gene>
    <name evidence="8" type="primary">cmk</name>
    <name evidence="10" type="ORF">BLM47_08130</name>
</gene>
<organism evidence="10 11">
    <name type="scientific">Candidatus Reconcilbacillus cellulovorans</name>
    <dbReference type="NCBI Taxonomy" id="1906605"/>
    <lineage>
        <taxon>Bacteria</taxon>
        <taxon>Bacillati</taxon>
        <taxon>Bacillota</taxon>
        <taxon>Bacilli</taxon>
        <taxon>Bacillales</taxon>
        <taxon>Paenibacillaceae</taxon>
        <taxon>Candidatus Reconcilbacillus</taxon>
    </lineage>
</organism>
<comment type="similarity">
    <text evidence="1 8">Belongs to the cytidylate kinase family. Type 1 subfamily.</text>
</comment>